<dbReference type="Proteomes" id="UP001159363">
    <property type="component" value="Chromosome 15"/>
</dbReference>
<gene>
    <name evidence="2" type="ORF">PR048_032315</name>
</gene>
<evidence type="ECO:0000256" key="1">
    <source>
        <dbReference type="SAM" id="MobiDB-lite"/>
    </source>
</evidence>
<evidence type="ECO:0000313" key="3">
    <source>
        <dbReference type="Proteomes" id="UP001159363"/>
    </source>
</evidence>
<dbReference type="EMBL" id="JARBHB010000016">
    <property type="protein sequence ID" value="KAJ8866472.1"/>
    <property type="molecule type" value="Genomic_DNA"/>
</dbReference>
<feature type="region of interest" description="Disordered" evidence="1">
    <location>
        <begin position="1"/>
        <end position="22"/>
    </location>
</feature>
<keyword evidence="3" id="KW-1185">Reference proteome</keyword>
<name>A0ABQ9G4W4_9NEOP</name>
<comment type="caution">
    <text evidence="2">The sequence shown here is derived from an EMBL/GenBank/DDBJ whole genome shotgun (WGS) entry which is preliminary data.</text>
</comment>
<protein>
    <submittedName>
        <fullName evidence="2">Uncharacterized protein</fullName>
    </submittedName>
</protein>
<proteinExistence type="predicted"/>
<feature type="compositionally biased region" description="Basic and acidic residues" evidence="1">
    <location>
        <begin position="1"/>
        <end position="10"/>
    </location>
</feature>
<accession>A0ABQ9G4W4</accession>
<reference evidence="2 3" key="1">
    <citation type="submission" date="2023-02" db="EMBL/GenBank/DDBJ databases">
        <title>LHISI_Scaffold_Assembly.</title>
        <authorList>
            <person name="Stuart O.P."/>
            <person name="Cleave R."/>
            <person name="Magrath M.J.L."/>
            <person name="Mikheyev A.S."/>
        </authorList>
    </citation>
    <scope>NUCLEOTIDE SEQUENCE [LARGE SCALE GENOMIC DNA]</scope>
    <source>
        <strain evidence="2">Daus_M_001</strain>
        <tissue evidence="2">Leg muscle</tissue>
    </source>
</reference>
<evidence type="ECO:0000313" key="2">
    <source>
        <dbReference type="EMBL" id="KAJ8866472.1"/>
    </source>
</evidence>
<sequence length="418" mass="45268">MKGQGKREFPEENPLPTCGKFGVARPGISTHADTWCEGGEVKPSGRSPLRHTDVTTVAQAGAAPAGLQESSWVVCPSPPIPRDVSLHGTERDKGRECLAGMTLTNQGDVVKQSYGVGEGGEMRTVSPPLLIRHVRRGFSHLRALTKQPVGSHLQTLNQDARGIVTTHSDEAICRNPLRRPAVGNEHVKQRTDIGRRHSGREVFLIRLSPREDIDNRVPEAGCGNMIKVGTSHADTKVSLAFGKQRVSLILAVSHIFRDKAPAGLPSLVKGDSSPFGDTRPDARISGPANISPGFSQVGIVPDDAVGRSSFPRPCIPTLLHSRFISPSSALKTSSLNSTHVTPTRSSCLREYETALTSNLVHVVYDSRVVSKAVQCWDTETCPAQPASSLYPIFTLRLKHCYVLLVCSADLRVPRVKQE</sequence>
<organism evidence="2 3">
    <name type="scientific">Dryococelus australis</name>
    <dbReference type="NCBI Taxonomy" id="614101"/>
    <lineage>
        <taxon>Eukaryota</taxon>
        <taxon>Metazoa</taxon>
        <taxon>Ecdysozoa</taxon>
        <taxon>Arthropoda</taxon>
        <taxon>Hexapoda</taxon>
        <taxon>Insecta</taxon>
        <taxon>Pterygota</taxon>
        <taxon>Neoptera</taxon>
        <taxon>Polyneoptera</taxon>
        <taxon>Phasmatodea</taxon>
        <taxon>Verophasmatodea</taxon>
        <taxon>Anareolatae</taxon>
        <taxon>Phasmatidae</taxon>
        <taxon>Eurycanthinae</taxon>
        <taxon>Dryococelus</taxon>
    </lineage>
</organism>